<dbReference type="RefSeq" id="XP_040716525.1">
    <property type="nucleotide sequence ID" value="XM_040854055.1"/>
</dbReference>
<evidence type="ECO:0000313" key="2">
    <source>
        <dbReference type="Proteomes" id="UP000193689"/>
    </source>
</evidence>
<organism evidence="1 2">
    <name type="scientific">Pseudomassariella vexata</name>
    <dbReference type="NCBI Taxonomy" id="1141098"/>
    <lineage>
        <taxon>Eukaryota</taxon>
        <taxon>Fungi</taxon>
        <taxon>Dikarya</taxon>
        <taxon>Ascomycota</taxon>
        <taxon>Pezizomycotina</taxon>
        <taxon>Sordariomycetes</taxon>
        <taxon>Xylariomycetidae</taxon>
        <taxon>Amphisphaeriales</taxon>
        <taxon>Pseudomassariaceae</taxon>
        <taxon>Pseudomassariella</taxon>
    </lineage>
</organism>
<name>A0A1Y2E1F3_9PEZI</name>
<protein>
    <submittedName>
        <fullName evidence="1">Uncharacterized protein</fullName>
    </submittedName>
</protein>
<dbReference type="Proteomes" id="UP000193689">
    <property type="component" value="Unassembled WGS sequence"/>
</dbReference>
<sequence length="93" mass="10317">MLQGYNCLKFPAPHTYRRQHNSSTATPPQSACAPNIKYSFKQLCVTRKIPTIVSDLLRVFHPEVTNARSVLISLQDGNVYPGSVASTQDNLGR</sequence>
<comment type="caution">
    <text evidence="1">The sequence shown here is derived from an EMBL/GenBank/DDBJ whole genome shotgun (WGS) entry which is preliminary data.</text>
</comment>
<dbReference type="GeneID" id="63770267"/>
<evidence type="ECO:0000313" key="1">
    <source>
        <dbReference type="EMBL" id="ORY65373.1"/>
    </source>
</evidence>
<proteinExistence type="predicted"/>
<accession>A0A1Y2E1F3</accession>
<keyword evidence="2" id="KW-1185">Reference proteome</keyword>
<dbReference type="AlphaFoldDB" id="A0A1Y2E1F3"/>
<reference evidence="1 2" key="1">
    <citation type="submission" date="2016-07" db="EMBL/GenBank/DDBJ databases">
        <title>Pervasive Adenine N6-methylation of Active Genes in Fungi.</title>
        <authorList>
            <consortium name="DOE Joint Genome Institute"/>
            <person name="Mondo S.J."/>
            <person name="Dannebaum R.O."/>
            <person name="Kuo R.C."/>
            <person name="Labutti K."/>
            <person name="Haridas S."/>
            <person name="Kuo A."/>
            <person name="Salamov A."/>
            <person name="Ahrendt S.R."/>
            <person name="Lipzen A."/>
            <person name="Sullivan W."/>
            <person name="Andreopoulos W.B."/>
            <person name="Clum A."/>
            <person name="Lindquist E."/>
            <person name="Daum C."/>
            <person name="Ramamoorthy G.K."/>
            <person name="Gryganskyi A."/>
            <person name="Culley D."/>
            <person name="Magnuson J.K."/>
            <person name="James T.Y."/>
            <person name="O'Malley M.A."/>
            <person name="Stajich J.E."/>
            <person name="Spatafora J.W."/>
            <person name="Visel A."/>
            <person name="Grigoriev I.V."/>
        </authorList>
    </citation>
    <scope>NUCLEOTIDE SEQUENCE [LARGE SCALE GENOMIC DNA]</scope>
    <source>
        <strain evidence="1 2">CBS 129021</strain>
    </source>
</reference>
<dbReference type="EMBL" id="MCFJ01000006">
    <property type="protein sequence ID" value="ORY65373.1"/>
    <property type="molecule type" value="Genomic_DNA"/>
</dbReference>
<dbReference type="InParanoid" id="A0A1Y2E1F3"/>
<gene>
    <name evidence="1" type="ORF">BCR38DRAFT_196208</name>
</gene>